<dbReference type="CDD" id="cd06225">
    <property type="entry name" value="HAMP"/>
    <property type="match status" value="1"/>
</dbReference>
<keyword evidence="3 14" id="KW-1003">Cell membrane</keyword>
<dbReference type="SUPFAM" id="SSF158472">
    <property type="entry name" value="HAMP domain-like"/>
    <property type="match status" value="1"/>
</dbReference>
<dbReference type="Gene3D" id="1.20.120.960">
    <property type="entry name" value="Histidine kinase NarX, sensor domain"/>
    <property type="match status" value="1"/>
</dbReference>
<dbReference type="CDD" id="cd16917">
    <property type="entry name" value="HATPase_UhpB-NarQ-NarX-like"/>
    <property type="match status" value="1"/>
</dbReference>
<evidence type="ECO:0000313" key="19">
    <source>
        <dbReference type="Proteomes" id="UP000565719"/>
    </source>
</evidence>
<dbReference type="PROSITE" id="PS50885">
    <property type="entry name" value="HAMP"/>
    <property type="match status" value="1"/>
</dbReference>
<evidence type="ECO:0000256" key="14">
    <source>
        <dbReference type="PIRNR" id="PIRNR003167"/>
    </source>
</evidence>
<evidence type="ECO:0000256" key="9">
    <source>
        <dbReference type="ARBA" id="ARBA00022777"/>
    </source>
</evidence>
<dbReference type="InterPro" id="IPR029095">
    <property type="entry name" value="NarX-like_N"/>
</dbReference>
<dbReference type="InterPro" id="IPR016380">
    <property type="entry name" value="Sig_transdc_His_kin_NarX/NarQ"/>
</dbReference>
<comment type="catalytic activity">
    <reaction evidence="1 14">
        <text>ATP + protein L-histidine = ADP + protein N-phospho-L-histidine.</text>
        <dbReference type="EC" id="2.7.13.3"/>
    </reaction>
</comment>
<dbReference type="InterPro" id="IPR003594">
    <property type="entry name" value="HATPase_dom"/>
</dbReference>
<evidence type="ECO:0000256" key="2">
    <source>
        <dbReference type="ARBA" id="ARBA00004429"/>
    </source>
</evidence>
<dbReference type="GO" id="GO:0046983">
    <property type="term" value="F:protein dimerization activity"/>
    <property type="evidence" value="ECO:0007669"/>
    <property type="project" value="UniProtKB-UniRule"/>
</dbReference>
<evidence type="ECO:0000256" key="3">
    <source>
        <dbReference type="ARBA" id="ARBA00022475"/>
    </source>
</evidence>
<dbReference type="InterPro" id="IPR005467">
    <property type="entry name" value="His_kinase_dom"/>
</dbReference>
<evidence type="ECO:0000256" key="5">
    <source>
        <dbReference type="ARBA" id="ARBA00022553"/>
    </source>
</evidence>
<dbReference type="PIRSF" id="PIRSF003167">
    <property type="entry name" value="STHK_NarX/NarQ"/>
    <property type="match status" value="1"/>
</dbReference>
<dbReference type="CDD" id="cd22899">
    <property type="entry name" value="NarQ_sensor"/>
    <property type="match status" value="1"/>
</dbReference>
<dbReference type="Gene3D" id="3.30.565.10">
    <property type="entry name" value="Histidine kinase-like ATPase, C-terminal domain"/>
    <property type="match status" value="1"/>
</dbReference>
<comment type="subcellular location">
    <subcellularLocation>
        <location evidence="2">Cell inner membrane</location>
        <topology evidence="2">Multi-pass membrane protein</topology>
    </subcellularLocation>
</comment>
<dbReference type="Proteomes" id="UP000565719">
    <property type="component" value="Unassembled WGS sequence"/>
</dbReference>
<dbReference type="InterPro" id="IPR036890">
    <property type="entry name" value="HATPase_C_sf"/>
</dbReference>
<reference evidence="18 19" key="1">
    <citation type="submission" date="2019-09" db="EMBL/GenBank/DDBJ databases">
        <title>Draft genome sequencing and comparative genomics of hatchery-associated Vibrios.</title>
        <authorList>
            <person name="Kehlet-Delgado H."/>
            <person name="Mueller R.S."/>
        </authorList>
    </citation>
    <scope>NUCLEOTIDE SEQUENCE [LARGE SCALE GENOMIC DNA]</scope>
    <source>
        <strain evidence="18 19">99-46-Y</strain>
    </source>
</reference>
<evidence type="ECO:0000259" key="16">
    <source>
        <dbReference type="PROSITE" id="PS50109"/>
    </source>
</evidence>
<dbReference type="AlphaFoldDB" id="A0A7Y4EED4"/>
<dbReference type="GO" id="GO:0000155">
    <property type="term" value="F:phosphorelay sensor kinase activity"/>
    <property type="evidence" value="ECO:0007669"/>
    <property type="project" value="UniProtKB-UniRule"/>
</dbReference>
<name>A0A7Y4EED4_9VIBR</name>
<evidence type="ECO:0000256" key="15">
    <source>
        <dbReference type="SAM" id="Phobius"/>
    </source>
</evidence>
<dbReference type="InterPro" id="IPR050482">
    <property type="entry name" value="Sensor_HK_TwoCompSys"/>
</dbReference>
<keyword evidence="12 14" id="KW-0902">Two-component regulatory system</keyword>
<evidence type="ECO:0000256" key="6">
    <source>
        <dbReference type="ARBA" id="ARBA00022679"/>
    </source>
</evidence>
<dbReference type="SMART" id="SM00304">
    <property type="entry name" value="HAMP"/>
    <property type="match status" value="1"/>
</dbReference>
<evidence type="ECO:0000256" key="10">
    <source>
        <dbReference type="ARBA" id="ARBA00022840"/>
    </source>
</evidence>
<keyword evidence="9 14" id="KW-0418">Kinase</keyword>
<dbReference type="Pfam" id="PF00672">
    <property type="entry name" value="HAMP"/>
    <property type="match status" value="1"/>
</dbReference>
<evidence type="ECO:0000256" key="11">
    <source>
        <dbReference type="ARBA" id="ARBA00022989"/>
    </source>
</evidence>
<sequence length="576" mass="65373">MSKLERKSVTRIVAKAMILILMLSIAATSFAIATLSSSLNDAEAINVAGSMRMQSYRLAYDIKAQSNDFASHMMMFERSLYSPSMKKLRNWLSSDLITQDYDYLVSYWHQMKETLSGDSREEYLDQVVIFVEKIDNFVVKLQHFSEQKLIVSVWVGSIGLGSILTVSLILIHYVRQQIVKPLDLLIKASEQVQARSFDISLHVVNDNEIGLLTHTFNNMATELGKLYKGLEFAANEKTQKLQKANNSLQVLYRSSQELTTSRITQENLSNILKQLVNIEGIESVRLEIFQFGEKTLSIEHGVDEGSFSADQYKTLLFDEQELGSLLLSVSLPCPDPSLIENFVQMISRAIYYSQAQRKSEQLLLMEERATIARELHDSLAQALSYLKIQVSIIKKQMDQFPQSILLNKTNLTLLELDTGLSSAYTHLRELLTTFRLTIKAGGFGHALQEMVQQLRKQTQSYIVLNNELLSIEVEIHQQVHLLQIIRESTTNAIKHAQASQIDIHCHEGPYYVYVSVKDDGIGFEHMTGKVHHYGLNIIQERALCLQGKVEVKTANGKGCEISLIYPKTKEHDVDQM</sequence>
<dbReference type="PANTHER" id="PTHR24421:SF10">
    <property type="entry name" value="NITRATE_NITRITE SENSOR PROTEIN NARQ"/>
    <property type="match status" value="1"/>
</dbReference>
<proteinExistence type="predicted"/>
<keyword evidence="4 14" id="KW-0997">Cell inner membrane</keyword>
<evidence type="ECO:0000256" key="12">
    <source>
        <dbReference type="ARBA" id="ARBA00023012"/>
    </source>
</evidence>
<feature type="transmembrane region" description="Helical" evidence="15">
    <location>
        <begin position="12"/>
        <end position="33"/>
    </location>
</feature>
<keyword evidence="11 15" id="KW-1133">Transmembrane helix</keyword>
<dbReference type="NCBIfam" id="NF008184">
    <property type="entry name" value="PRK10935.1"/>
    <property type="match status" value="1"/>
</dbReference>
<keyword evidence="10 14" id="KW-0067">ATP-binding</keyword>
<dbReference type="Gene3D" id="1.20.5.1930">
    <property type="match status" value="1"/>
</dbReference>
<keyword evidence="13 14" id="KW-0472">Membrane</keyword>
<dbReference type="GO" id="GO:0005886">
    <property type="term" value="C:plasma membrane"/>
    <property type="evidence" value="ECO:0007669"/>
    <property type="project" value="UniProtKB-SubCell"/>
</dbReference>
<dbReference type="Pfam" id="PF13675">
    <property type="entry name" value="PilJ"/>
    <property type="match status" value="1"/>
</dbReference>
<accession>A0A7Y4EED4</accession>
<dbReference type="InterPro" id="IPR011712">
    <property type="entry name" value="Sig_transdc_His_kin_sub3_dim/P"/>
</dbReference>
<evidence type="ECO:0000256" key="7">
    <source>
        <dbReference type="ARBA" id="ARBA00022692"/>
    </source>
</evidence>
<dbReference type="Pfam" id="PF07730">
    <property type="entry name" value="HisKA_3"/>
    <property type="match status" value="1"/>
</dbReference>
<dbReference type="SUPFAM" id="SSF55874">
    <property type="entry name" value="ATPase domain of HSP90 chaperone/DNA topoisomerase II/histidine kinase"/>
    <property type="match status" value="1"/>
</dbReference>
<evidence type="ECO:0000313" key="18">
    <source>
        <dbReference type="EMBL" id="NOH71346.1"/>
    </source>
</evidence>
<evidence type="ECO:0000256" key="8">
    <source>
        <dbReference type="ARBA" id="ARBA00022741"/>
    </source>
</evidence>
<dbReference type="Gene3D" id="6.10.340.10">
    <property type="match status" value="1"/>
</dbReference>
<dbReference type="InterPro" id="IPR042295">
    <property type="entry name" value="NarX-like_N_sf"/>
</dbReference>
<evidence type="ECO:0000256" key="1">
    <source>
        <dbReference type="ARBA" id="ARBA00000085"/>
    </source>
</evidence>
<dbReference type="GO" id="GO:0005524">
    <property type="term" value="F:ATP binding"/>
    <property type="evidence" value="ECO:0007669"/>
    <property type="project" value="UniProtKB-UniRule"/>
</dbReference>
<dbReference type="InterPro" id="IPR003660">
    <property type="entry name" value="HAMP_dom"/>
</dbReference>
<dbReference type="SMART" id="SM00387">
    <property type="entry name" value="HATPase_c"/>
    <property type="match status" value="1"/>
</dbReference>
<dbReference type="EC" id="2.7.13.3" evidence="14"/>
<feature type="transmembrane region" description="Helical" evidence="15">
    <location>
        <begin position="149"/>
        <end position="171"/>
    </location>
</feature>
<feature type="domain" description="HAMP" evidence="17">
    <location>
        <begin position="176"/>
        <end position="228"/>
    </location>
</feature>
<dbReference type="EMBL" id="VTXC01000018">
    <property type="protein sequence ID" value="NOH71346.1"/>
    <property type="molecule type" value="Genomic_DNA"/>
</dbReference>
<dbReference type="PANTHER" id="PTHR24421">
    <property type="entry name" value="NITRATE/NITRITE SENSOR PROTEIN NARX-RELATED"/>
    <property type="match status" value="1"/>
</dbReference>
<protein>
    <recommendedName>
        <fullName evidence="14">Sensor protein</fullName>
        <ecNumber evidence="14">2.7.13.3</ecNumber>
    </recommendedName>
</protein>
<dbReference type="RefSeq" id="WP_171360701.1">
    <property type="nucleotide sequence ID" value="NZ_VTXC01000018.1"/>
</dbReference>
<gene>
    <name evidence="18" type="primary">narQ</name>
    <name evidence="18" type="ORF">F0225_08365</name>
</gene>
<comment type="caution">
    <text evidence="18">The sequence shown here is derived from an EMBL/GenBank/DDBJ whole genome shotgun (WGS) entry which is preliminary data.</text>
</comment>
<evidence type="ECO:0000256" key="13">
    <source>
        <dbReference type="ARBA" id="ARBA00023136"/>
    </source>
</evidence>
<evidence type="ECO:0000259" key="17">
    <source>
        <dbReference type="PROSITE" id="PS50885"/>
    </source>
</evidence>
<organism evidence="18 19">
    <name type="scientific">Vibrio pectenicida</name>
    <dbReference type="NCBI Taxonomy" id="62763"/>
    <lineage>
        <taxon>Bacteria</taxon>
        <taxon>Pseudomonadati</taxon>
        <taxon>Pseudomonadota</taxon>
        <taxon>Gammaproteobacteria</taxon>
        <taxon>Vibrionales</taxon>
        <taxon>Vibrionaceae</taxon>
        <taxon>Vibrio</taxon>
    </lineage>
</organism>
<dbReference type="PROSITE" id="PS50109">
    <property type="entry name" value="HIS_KIN"/>
    <property type="match status" value="1"/>
</dbReference>
<keyword evidence="5" id="KW-0597">Phosphoprotein</keyword>
<evidence type="ECO:0000256" key="4">
    <source>
        <dbReference type="ARBA" id="ARBA00022519"/>
    </source>
</evidence>
<keyword evidence="7 15" id="KW-0812">Transmembrane</keyword>
<keyword evidence="8 14" id="KW-0547">Nucleotide-binding</keyword>
<keyword evidence="6 14" id="KW-0808">Transferase</keyword>
<feature type="domain" description="Histidine kinase" evidence="16">
    <location>
        <begin position="370"/>
        <end position="569"/>
    </location>
</feature>
<dbReference type="Pfam" id="PF02518">
    <property type="entry name" value="HATPase_c"/>
    <property type="match status" value="1"/>
</dbReference>